<feature type="transmembrane region" description="Helical" evidence="1">
    <location>
        <begin position="194"/>
        <end position="214"/>
    </location>
</feature>
<evidence type="ECO:0008006" key="4">
    <source>
        <dbReference type="Google" id="ProtNLM"/>
    </source>
</evidence>
<feature type="transmembrane region" description="Helical" evidence="1">
    <location>
        <begin position="7"/>
        <end position="29"/>
    </location>
</feature>
<accession>Q555L1</accession>
<keyword evidence="1" id="KW-1133">Transmembrane helix</keyword>
<proteinExistence type="predicted"/>
<evidence type="ECO:0000313" key="2">
    <source>
        <dbReference type="EMBL" id="EAL70015.1"/>
    </source>
</evidence>
<dbReference type="PhylomeDB" id="Q86KL0"/>
<gene>
    <name evidence="2" type="ORF">DDB_G0274245</name>
</gene>
<feature type="transmembrane region" description="Helical" evidence="1">
    <location>
        <begin position="89"/>
        <end position="110"/>
    </location>
</feature>
<reference evidence="2 3" key="1">
    <citation type="journal article" date="2005" name="Nature">
        <title>The genome of the social amoeba Dictyostelium discoideum.</title>
        <authorList>
            <consortium name="The Dictyostelium discoideum Sequencing Consortium"/>
            <person name="Eichinger L."/>
            <person name="Pachebat J.A."/>
            <person name="Glockner G."/>
            <person name="Rajandream M.A."/>
            <person name="Sucgang R."/>
            <person name="Berriman M."/>
            <person name="Song J."/>
            <person name="Olsen R."/>
            <person name="Szafranski K."/>
            <person name="Xu Q."/>
            <person name="Tunggal B."/>
            <person name="Kummerfeld S."/>
            <person name="Madera M."/>
            <person name="Konfortov B.A."/>
            <person name="Rivero F."/>
            <person name="Bankier A.T."/>
            <person name="Lehmann R."/>
            <person name="Hamlin N."/>
            <person name="Davies R."/>
            <person name="Gaudet P."/>
            <person name="Fey P."/>
            <person name="Pilcher K."/>
            <person name="Chen G."/>
            <person name="Saunders D."/>
            <person name="Sodergren E."/>
            <person name="Davis P."/>
            <person name="Kerhornou A."/>
            <person name="Nie X."/>
            <person name="Hall N."/>
            <person name="Anjard C."/>
            <person name="Hemphill L."/>
            <person name="Bason N."/>
            <person name="Farbrother P."/>
            <person name="Desany B."/>
            <person name="Just E."/>
            <person name="Morio T."/>
            <person name="Rost R."/>
            <person name="Churcher C."/>
            <person name="Cooper J."/>
            <person name="Haydock S."/>
            <person name="van Driessche N."/>
            <person name="Cronin A."/>
            <person name="Goodhead I."/>
            <person name="Muzny D."/>
            <person name="Mourier T."/>
            <person name="Pain A."/>
            <person name="Lu M."/>
            <person name="Harper D."/>
            <person name="Lindsay R."/>
            <person name="Hauser H."/>
            <person name="James K."/>
            <person name="Quiles M."/>
            <person name="Madan Babu M."/>
            <person name="Saito T."/>
            <person name="Buchrieser C."/>
            <person name="Wardroper A."/>
            <person name="Felder M."/>
            <person name="Thangavelu M."/>
            <person name="Johnson D."/>
            <person name="Knights A."/>
            <person name="Loulseged H."/>
            <person name="Mungall K."/>
            <person name="Oliver K."/>
            <person name="Price C."/>
            <person name="Quail M.A."/>
            <person name="Urushihara H."/>
            <person name="Hernandez J."/>
            <person name="Rabbinowitsch E."/>
            <person name="Steffen D."/>
            <person name="Sanders M."/>
            <person name="Ma J."/>
            <person name="Kohara Y."/>
            <person name="Sharp S."/>
            <person name="Simmonds M."/>
            <person name="Spiegler S."/>
            <person name="Tivey A."/>
            <person name="Sugano S."/>
            <person name="White B."/>
            <person name="Walker D."/>
            <person name="Woodward J."/>
            <person name="Winckler T."/>
            <person name="Tanaka Y."/>
            <person name="Shaulsky G."/>
            <person name="Schleicher M."/>
            <person name="Weinstock G."/>
            <person name="Rosenthal A."/>
            <person name="Cox E.C."/>
            <person name="Chisholm R.L."/>
            <person name="Gibbs R."/>
            <person name="Loomis W.F."/>
            <person name="Platzer M."/>
            <person name="Kay R.R."/>
            <person name="Williams J."/>
            <person name="Dear P.H."/>
            <person name="Noegel A.A."/>
            <person name="Barrell B."/>
            <person name="Kuspa A."/>
        </authorList>
    </citation>
    <scope>NUCLEOTIDE SEQUENCE [LARGE SCALE GENOMIC DNA]</scope>
    <source>
        <strain evidence="2 3">AX4</strain>
    </source>
</reference>
<feature type="transmembrane region" description="Helical" evidence="1">
    <location>
        <begin position="122"/>
        <end position="140"/>
    </location>
</feature>
<protein>
    <recommendedName>
        <fullName evidence="4">Transmembrane protein</fullName>
    </recommendedName>
</protein>
<name>Q86KL0_DICDI</name>
<accession>Q86KL0</accession>
<keyword evidence="1" id="KW-0472">Membrane</keyword>
<dbReference type="FunCoup" id="Q86KL0">
    <property type="interactions" value="1"/>
</dbReference>
<dbReference type="VEuPathDB" id="AmoebaDB:DDB_G0274245"/>
<dbReference type="AlphaFoldDB" id="Q86KL0"/>
<dbReference type="dictyBase" id="DDB_G0274245"/>
<dbReference type="Proteomes" id="UP000002195">
    <property type="component" value="Unassembled WGS sequence"/>
</dbReference>
<dbReference type="PANTHER" id="PTHR35202:SF2">
    <property type="entry name" value="TRANSMEMBRANE PROTEIN"/>
    <property type="match status" value="1"/>
</dbReference>
<dbReference type="STRING" id="44689.Q86KL0"/>
<dbReference type="GeneID" id="8619484"/>
<dbReference type="PaxDb" id="44689-DDB0167767"/>
<comment type="caution">
    <text evidence="2">The sequence shown here is derived from an EMBL/GenBank/DDBJ whole genome shotgun (WGS) entry which is preliminary data.</text>
</comment>
<evidence type="ECO:0000256" key="1">
    <source>
        <dbReference type="SAM" id="Phobius"/>
    </source>
</evidence>
<keyword evidence="3" id="KW-1185">Reference proteome</keyword>
<dbReference type="RefSeq" id="XP_644055.1">
    <property type="nucleotide sequence ID" value="XM_638963.1"/>
</dbReference>
<dbReference type="KEGG" id="ddi:DDB_G0274245"/>
<dbReference type="InParanoid" id="Q86KL0"/>
<dbReference type="InterPro" id="IPR040291">
    <property type="entry name" value="DDB_G0287341-like"/>
</dbReference>
<keyword evidence="1" id="KW-0812">Transmembrane</keyword>
<dbReference type="PANTHER" id="PTHR35202">
    <property type="entry name" value="TRANSMEMBRANE PROTEIN-RELATED"/>
    <property type="match status" value="1"/>
</dbReference>
<dbReference type="EMBL" id="AAFI02000012">
    <property type="protein sequence ID" value="EAL70015.1"/>
    <property type="molecule type" value="Genomic_DNA"/>
</dbReference>
<organism evidence="2 3">
    <name type="scientific">Dictyostelium discoideum</name>
    <name type="common">Social amoeba</name>
    <dbReference type="NCBI Taxonomy" id="44689"/>
    <lineage>
        <taxon>Eukaryota</taxon>
        <taxon>Amoebozoa</taxon>
        <taxon>Evosea</taxon>
        <taxon>Eumycetozoa</taxon>
        <taxon>Dictyostelia</taxon>
        <taxon>Dictyosteliales</taxon>
        <taxon>Dictyosteliaceae</taxon>
        <taxon>Dictyostelium</taxon>
    </lineage>
</organism>
<evidence type="ECO:0000313" key="3">
    <source>
        <dbReference type="Proteomes" id="UP000002195"/>
    </source>
</evidence>
<dbReference type="HOGENOM" id="CLU_1258102_0_0_1"/>
<sequence>MVKILPLVSLVLIVLSAVCTIIGFSTYWYQVKYEGVSGSTVTTYYKYNKVKSVLSFNGDEETDTSNYDDVDGEFSAQLKFYKAALSMDILAFVNLFFSACYMGMAAFKEISPANQTKLKNSLNGATVFLIIATFVVLGLPKASREDCEDYAKDSSLNYTGSQVDEMCGGDIYKKFIGSHTDEDGSKLSWGPTTAWIAIVVGLGIAFFNNIFVYCGPVFRS</sequence>
<dbReference type="GlyGen" id="Q86KL0">
    <property type="glycosylation" value="1 site"/>
</dbReference>